<dbReference type="EMBL" id="JBBXMP010000056">
    <property type="protein sequence ID" value="KAL0064843.1"/>
    <property type="molecule type" value="Genomic_DNA"/>
</dbReference>
<organism evidence="2 3">
    <name type="scientific">Marasmius tenuissimus</name>
    <dbReference type="NCBI Taxonomy" id="585030"/>
    <lineage>
        <taxon>Eukaryota</taxon>
        <taxon>Fungi</taxon>
        <taxon>Dikarya</taxon>
        <taxon>Basidiomycota</taxon>
        <taxon>Agaricomycotina</taxon>
        <taxon>Agaricomycetes</taxon>
        <taxon>Agaricomycetidae</taxon>
        <taxon>Agaricales</taxon>
        <taxon>Marasmiineae</taxon>
        <taxon>Marasmiaceae</taxon>
        <taxon>Marasmius</taxon>
    </lineage>
</organism>
<name>A0ABR2ZU23_9AGAR</name>
<comment type="caution">
    <text evidence="2">The sequence shown here is derived from an EMBL/GenBank/DDBJ whole genome shotgun (WGS) entry which is preliminary data.</text>
</comment>
<feature type="region of interest" description="Disordered" evidence="1">
    <location>
        <begin position="117"/>
        <end position="343"/>
    </location>
</feature>
<proteinExistence type="predicted"/>
<evidence type="ECO:0000313" key="2">
    <source>
        <dbReference type="EMBL" id="KAL0064843.1"/>
    </source>
</evidence>
<protein>
    <submittedName>
        <fullName evidence="2">Uncharacterized protein</fullName>
    </submittedName>
</protein>
<evidence type="ECO:0000313" key="3">
    <source>
        <dbReference type="Proteomes" id="UP001437256"/>
    </source>
</evidence>
<feature type="compositionally biased region" description="Basic residues" evidence="1">
    <location>
        <begin position="330"/>
        <end position="343"/>
    </location>
</feature>
<gene>
    <name evidence="2" type="ORF">AAF712_008240</name>
</gene>
<accession>A0ABR2ZU23</accession>
<feature type="compositionally biased region" description="Basic and acidic residues" evidence="1">
    <location>
        <begin position="253"/>
        <end position="262"/>
    </location>
</feature>
<sequence length="343" mass="37289">MGGMTEFTFEVVKSRYSDFAFELECKGFKWRWETCFVGHKLGSEIISQHLVLPLISVNHLAFASTDPVGEITESELEKAIDKVGRTARRTIDTHIKNAVSKPRLASTLRRMTAMFNSTPELPPVESNPGTPDLEPPSPPSAGLVGKQPKPRAPSPKRLSSPTLPPEPVKEKHRASPSPPAQWPRSPDVSAPPKQPVKFEPWTISPEPPRRPKSPKAPSPRPNEQSGADSATESDDDDEVIRPVATKGKAAKARLLEEVKSSPERSSSPPPAQPKQSSQGSRPRKSSTEPESSPPRPAKKKKPVTAASSDDSGEEGSSSRRAPVKTAAVKRGTRQPIKRGGKRF</sequence>
<dbReference type="Proteomes" id="UP001437256">
    <property type="component" value="Unassembled WGS sequence"/>
</dbReference>
<reference evidence="2 3" key="1">
    <citation type="submission" date="2024-05" db="EMBL/GenBank/DDBJ databases">
        <title>A draft genome resource for the thread blight pathogen Marasmius tenuissimus strain MS-2.</title>
        <authorList>
            <person name="Yulfo-Soto G.E."/>
            <person name="Baruah I.K."/>
            <person name="Amoako-Attah I."/>
            <person name="Bukari Y."/>
            <person name="Meinhardt L.W."/>
            <person name="Bailey B.A."/>
            <person name="Cohen S.P."/>
        </authorList>
    </citation>
    <scope>NUCLEOTIDE SEQUENCE [LARGE SCALE GENOMIC DNA]</scope>
    <source>
        <strain evidence="2 3">MS-2</strain>
    </source>
</reference>
<feature type="compositionally biased region" description="Low complexity" evidence="1">
    <location>
        <begin position="303"/>
        <end position="320"/>
    </location>
</feature>
<evidence type="ECO:0000256" key="1">
    <source>
        <dbReference type="SAM" id="MobiDB-lite"/>
    </source>
</evidence>
<dbReference type="PRINTS" id="PR01217">
    <property type="entry name" value="PRICHEXTENSN"/>
</dbReference>
<keyword evidence="3" id="KW-1185">Reference proteome</keyword>